<gene>
    <name evidence="7" type="ORF">HAND00432_LOCUS3263</name>
</gene>
<dbReference type="SUPFAM" id="SSF53383">
    <property type="entry name" value="PLP-dependent transferases"/>
    <property type="match status" value="1"/>
</dbReference>
<dbReference type="GO" id="GO:0071269">
    <property type="term" value="P:L-homocysteine biosynthetic process"/>
    <property type="evidence" value="ECO:0007669"/>
    <property type="project" value="TreeGrafter"/>
</dbReference>
<keyword evidence="3" id="KW-0808">Transferase</keyword>
<organism evidence="7">
    <name type="scientific">Hemiselmis andersenii</name>
    <name type="common">Cryptophyte alga</name>
    <dbReference type="NCBI Taxonomy" id="464988"/>
    <lineage>
        <taxon>Eukaryota</taxon>
        <taxon>Cryptophyceae</taxon>
        <taxon>Cryptomonadales</taxon>
        <taxon>Hemiselmidaceae</taxon>
        <taxon>Hemiselmis</taxon>
    </lineage>
</organism>
<dbReference type="GO" id="GO:0004124">
    <property type="term" value="F:cysteine synthase activity"/>
    <property type="evidence" value="ECO:0007669"/>
    <property type="project" value="TreeGrafter"/>
</dbReference>
<evidence type="ECO:0000256" key="5">
    <source>
        <dbReference type="PIRSR" id="PIRSR001434-2"/>
    </source>
</evidence>
<feature type="modified residue" description="N6-(pyridoxal phosphate)lysine" evidence="5">
    <location>
        <position position="138"/>
    </location>
</feature>
<dbReference type="Gene3D" id="3.40.640.10">
    <property type="entry name" value="Type I PLP-dependent aspartate aminotransferase-like (Major domain)"/>
    <property type="match status" value="1"/>
</dbReference>
<dbReference type="PANTHER" id="PTHR43797">
    <property type="entry name" value="HOMOCYSTEINE/CYSTEINE SYNTHASE"/>
    <property type="match status" value="1"/>
</dbReference>
<evidence type="ECO:0000256" key="2">
    <source>
        <dbReference type="ARBA" id="ARBA00009077"/>
    </source>
</evidence>
<evidence type="ECO:0000256" key="6">
    <source>
        <dbReference type="RuleBase" id="RU362118"/>
    </source>
</evidence>
<name>A0A7S1DJL5_HEMAN</name>
<dbReference type="InterPro" id="IPR015421">
    <property type="entry name" value="PyrdxlP-dep_Trfase_major"/>
</dbReference>
<comment type="similarity">
    <text evidence="2 6">Belongs to the trans-sulfuration enzymes family.</text>
</comment>
<dbReference type="InterPro" id="IPR015424">
    <property type="entry name" value="PyrdxlP-dep_Trfase"/>
</dbReference>
<dbReference type="GO" id="GO:0006535">
    <property type="term" value="P:cysteine biosynthetic process from serine"/>
    <property type="evidence" value="ECO:0007669"/>
    <property type="project" value="TreeGrafter"/>
</dbReference>
<evidence type="ECO:0000313" key="7">
    <source>
        <dbReference type="EMBL" id="CAD8948745.1"/>
    </source>
</evidence>
<comment type="cofactor">
    <cofactor evidence="1 6">
        <name>pyridoxal 5'-phosphate</name>
        <dbReference type="ChEBI" id="CHEBI:597326"/>
    </cofactor>
</comment>
<evidence type="ECO:0008006" key="8">
    <source>
        <dbReference type="Google" id="ProtNLM"/>
    </source>
</evidence>
<dbReference type="GO" id="GO:0003961">
    <property type="term" value="F:O-acetylhomoserine aminocarboxypropyltransferase activity"/>
    <property type="evidence" value="ECO:0007669"/>
    <property type="project" value="TreeGrafter"/>
</dbReference>
<dbReference type="GO" id="GO:0005737">
    <property type="term" value="C:cytoplasm"/>
    <property type="evidence" value="ECO:0007669"/>
    <property type="project" value="TreeGrafter"/>
</dbReference>
<dbReference type="PANTHER" id="PTHR43797:SF2">
    <property type="entry name" value="HOMOCYSTEINE_CYSTEINE SYNTHASE"/>
    <property type="match status" value="1"/>
</dbReference>
<dbReference type="InterPro" id="IPR006235">
    <property type="entry name" value="OAc-hSer/O-AcSer_sulfhydrylase"/>
</dbReference>
<dbReference type="Gene3D" id="3.90.1150.10">
    <property type="entry name" value="Aspartate Aminotransferase, domain 1"/>
    <property type="match status" value="1"/>
</dbReference>
<keyword evidence="4 5" id="KW-0663">Pyridoxal phosphate</keyword>
<dbReference type="InterPro" id="IPR015422">
    <property type="entry name" value="PyrdxlP-dep_Trfase_small"/>
</dbReference>
<accession>A0A7S1DJL5</accession>
<proteinExistence type="inferred from homology"/>
<evidence type="ECO:0000256" key="1">
    <source>
        <dbReference type="ARBA" id="ARBA00001933"/>
    </source>
</evidence>
<sequence length="357" mass="38014">MTWRVGIAATCTSCGHSAQMMVFYALCSTGDKIIASNKLYGGTVTQLSRTIKKFGFQCDFVDVSDTAAVKAALAQPNVKALFIESLCNPGGVVTDIAALAALTSEVHVPLVVDNTLATPYLCRPIEHGANIVVHSLTKYMCGHGNAMGGAIVDAGKFDWAKVPGKYPSMADDEPAYHGLNFSKATGPAAFTYFCIAVGLRDLGPQLAPMNAFLIMMGIETLPLRMDRHCSNALAVAQWLEKHKDVESVSYPTLPGNKYNALADKYISGKGGAVLTFSLKKGHEACSKVADNCQLFSNLANLGDTRSLIIHPSSTTHSQLTDDQKKAAGAEPNTLRLCVGIENVEDLIADLDRAIANA</sequence>
<dbReference type="Pfam" id="PF01053">
    <property type="entry name" value="Cys_Met_Meta_PP"/>
    <property type="match status" value="1"/>
</dbReference>
<dbReference type="PIRSF" id="PIRSF001434">
    <property type="entry name" value="CGS"/>
    <property type="match status" value="1"/>
</dbReference>
<evidence type="ECO:0000256" key="4">
    <source>
        <dbReference type="ARBA" id="ARBA00022898"/>
    </source>
</evidence>
<dbReference type="EMBL" id="HBFX01005287">
    <property type="protein sequence ID" value="CAD8948745.1"/>
    <property type="molecule type" value="Transcribed_RNA"/>
</dbReference>
<dbReference type="AlphaFoldDB" id="A0A7S1DJL5"/>
<dbReference type="InterPro" id="IPR000277">
    <property type="entry name" value="Cys/Met-Metab_PyrdxlP-dep_enz"/>
</dbReference>
<dbReference type="GO" id="GO:0019346">
    <property type="term" value="P:transsulfuration"/>
    <property type="evidence" value="ECO:0007669"/>
    <property type="project" value="InterPro"/>
</dbReference>
<protein>
    <recommendedName>
        <fullName evidence="8">O-acetylhomoserine aminocarboxypropyltransferase</fullName>
    </recommendedName>
</protein>
<dbReference type="GO" id="GO:0030170">
    <property type="term" value="F:pyridoxal phosphate binding"/>
    <property type="evidence" value="ECO:0007669"/>
    <property type="project" value="InterPro"/>
</dbReference>
<evidence type="ECO:0000256" key="3">
    <source>
        <dbReference type="ARBA" id="ARBA00022679"/>
    </source>
</evidence>
<reference evidence="7" key="1">
    <citation type="submission" date="2021-01" db="EMBL/GenBank/DDBJ databases">
        <authorList>
            <person name="Corre E."/>
            <person name="Pelletier E."/>
            <person name="Niang G."/>
            <person name="Scheremetjew M."/>
            <person name="Finn R."/>
            <person name="Kale V."/>
            <person name="Holt S."/>
            <person name="Cochrane G."/>
            <person name="Meng A."/>
            <person name="Brown T."/>
            <person name="Cohen L."/>
        </authorList>
    </citation>
    <scope>NUCLEOTIDE SEQUENCE</scope>
    <source>
        <strain evidence="7">CCMP644</strain>
    </source>
</reference>